<sequence length="69" mass="7507">MVTGLAVGHVAFHWIIQSFVVVFPEIQRTFGLNGVGVGGIVTMRELASALVSLPGGVVVDMLRKWWGWL</sequence>
<dbReference type="SUPFAM" id="SSF103473">
    <property type="entry name" value="MFS general substrate transporter"/>
    <property type="match status" value="1"/>
</dbReference>
<organism evidence="1">
    <name type="scientific">marine metagenome</name>
    <dbReference type="NCBI Taxonomy" id="408172"/>
    <lineage>
        <taxon>unclassified sequences</taxon>
        <taxon>metagenomes</taxon>
        <taxon>ecological metagenomes</taxon>
    </lineage>
</organism>
<gene>
    <name evidence="1" type="ORF">METZ01_LOCUS93800</name>
</gene>
<evidence type="ECO:0000313" key="1">
    <source>
        <dbReference type="EMBL" id="SVA40946.1"/>
    </source>
</evidence>
<dbReference type="AlphaFoldDB" id="A0A381VKS3"/>
<dbReference type="EMBL" id="UINC01009118">
    <property type="protein sequence ID" value="SVA40946.1"/>
    <property type="molecule type" value="Genomic_DNA"/>
</dbReference>
<feature type="non-terminal residue" evidence="1">
    <location>
        <position position="69"/>
    </location>
</feature>
<accession>A0A381VKS3</accession>
<protein>
    <recommendedName>
        <fullName evidence="2">Major facilitator superfamily (MFS) profile domain-containing protein</fullName>
    </recommendedName>
</protein>
<dbReference type="InterPro" id="IPR036259">
    <property type="entry name" value="MFS_trans_sf"/>
</dbReference>
<evidence type="ECO:0008006" key="2">
    <source>
        <dbReference type="Google" id="ProtNLM"/>
    </source>
</evidence>
<name>A0A381VKS3_9ZZZZ</name>
<reference evidence="1" key="1">
    <citation type="submission" date="2018-05" db="EMBL/GenBank/DDBJ databases">
        <authorList>
            <person name="Lanie J.A."/>
            <person name="Ng W.-L."/>
            <person name="Kazmierczak K.M."/>
            <person name="Andrzejewski T.M."/>
            <person name="Davidsen T.M."/>
            <person name="Wayne K.J."/>
            <person name="Tettelin H."/>
            <person name="Glass J.I."/>
            <person name="Rusch D."/>
            <person name="Podicherti R."/>
            <person name="Tsui H.-C.T."/>
            <person name="Winkler M.E."/>
        </authorList>
    </citation>
    <scope>NUCLEOTIDE SEQUENCE</scope>
</reference>
<proteinExistence type="predicted"/>